<dbReference type="Proteomes" id="UP000011087">
    <property type="component" value="Unassembled WGS sequence"/>
</dbReference>
<dbReference type="EnsemblProtists" id="EKX35223">
    <property type="protein sequence ID" value="EKX35223"/>
    <property type="gene ID" value="GUITHDRAFT_166041"/>
</dbReference>
<evidence type="ECO:0000313" key="10">
    <source>
        <dbReference type="EnsemblProtists" id="EKX35223"/>
    </source>
</evidence>
<dbReference type="RefSeq" id="XP_005822203.1">
    <property type="nucleotide sequence ID" value="XM_005822146.1"/>
</dbReference>
<dbReference type="OMA" id="VIGSWCD"/>
<dbReference type="HOGENOM" id="CLU_048580_2_1_1"/>
<feature type="transmembrane region" description="Helical" evidence="6">
    <location>
        <begin position="117"/>
        <end position="137"/>
    </location>
</feature>
<keyword evidence="2 6" id="KW-0812">Transmembrane</keyword>
<feature type="transmembrane region" description="Helical" evidence="6">
    <location>
        <begin position="36"/>
        <end position="52"/>
    </location>
</feature>
<dbReference type="GeneID" id="17291980"/>
<name>L1IG51_GUITC</name>
<feature type="transmembrane region" description="Helical" evidence="6">
    <location>
        <begin position="143"/>
        <end position="163"/>
    </location>
</feature>
<evidence type="ECO:0000259" key="8">
    <source>
        <dbReference type="PROSITE" id="PS50845"/>
    </source>
</evidence>
<evidence type="ECO:0000256" key="1">
    <source>
        <dbReference type="ARBA" id="ARBA00004477"/>
    </source>
</evidence>
<organism evidence="9">
    <name type="scientific">Guillardia theta (strain CCMP2712)</name>
    <name type="common">Cryptophyte</name>
    <dbReference type="NCBI Taxonomy" id="905079"/>
    <lineage>
        <taxon>Eukaryota</taxon>
        <taxon>Cryptophyceae</taxon>
        <taxon>Pyrenomonadales</taxon>
        <taxon>Geminigeraceae</taxon>
        <taxon>Guillardia</taxon>
    </lineage>
</organism>
<dbReference type="PANTHER" id="PTHR10994">
    <property type="entry name" value="RETICULON"/>
    <property type="match status" value="1"/>
</dbReference>
<keyword evidence="11" id="KW-1185">Reference proteome</keyword>
<feature type="compositionally biased region" description="Basic and acidic residues" evidence="7">
    <location>
        <begin position="193"/>
        <end position="227"/>
    </location>
</feature>
<comment type="subcellular location">
    <subcellularLocation>
        <location evidence="1 6">Endoplasmic reticulum membrane</location>
        <topology evidence="1 6">Multi-pass membrane protein</topology>
    </subcellularLocation>
</comment>
<evidence type="ECO:0000256" key="3">
    <source>
        <dbReference type="ARBA" id="ARBA00022824"/>
    </source>
</evidence>
<dbReference type="InterPro" id="IPR003388">
    <property type="entry name" value="Reticulon"/>
</dbReference>
<evidence type="ECO:0000256" key="6">
    <source>
        <dbReference type="RuleBase" id="RU363132"/>
    </source>
</evidence>
<dbReference type="STRING" id="905079.L1IG51"/>
<dbReference type="Pfam" id="PF02453">
    <property type="entry name" value="Reticulon"/>
    <property type="match status" value="1"/>
</dbReference>
<gene>
    <name evidence="9" type="ORF">GUITHDRAFT_166041</name>
</gene>
<dbReference type="KEGG" id="gtt:GUITHDRAFT_166041"/>
<evidence type="ECO:0000256" key="7">
    <source>
        <dbReference type="SAM" id="MobiDB-lite"/>
    </source>
</evidence>
<reference evidence="10" key="3">
    <citation type="submission" date="2016-03" db="UniProtKB">
        <authorList>
            <consortium name="EnsemblProtists"/>
        </authorList>
    </citation>
    <scope>IDENTIFICATION</scope>
</reference>
<keyword evidence="5 6" id="KW-0472">Membrane</keyword>
<dbReference type="OrthoDB" id="567788at2759"/>
<dbReference type="EMBL" id="JH993094">
    <property type="protein sequence ID" value="EKX35223.1"/>
    <property type="molecule type" value="Genomic_DNA"/>
</dbReference>
<reference evidence="11" key="2">
    <citation type="submission" date="2012-11" db="EMBL/GenBank/DDBJ databases">
        <authorList>
            <person name="Kuo A."/>
            <person name="Curtis B.A."/>
            <person name="Tanifuji G."/>
            <person name="Burki F."/>
            <person name="Gruber A."/>
            <person name="Irimia M."/>
            <person name="Maruyama S."/>
            <person name="Arias M.C."/>
            <person name="Ball S.G."/>
            <person name="Gile G.H."/>
            <person name="Hirakawa Y."/>
            <person name="Hopkins J.F."/>
            <person name="Rensing S.A."/>
            <person name="Schmutz J."/>
            <person name="Symeonidi A."/>
            <person name="Elias M."/>
            <person name="Eveleigh R.J."/>
            <person name="Herman E.K."/>
            <person name="Klute M.J."/>
            <person name="Nakayama T."/>
            <person name="Obornik M."/>
            <person name="Reyes-Prieto A."/>
            <person name="Armbrust E.V."/>
            <person name="Aves S.J."/>
            <person name="Beiko R.G."/>
            <person name="Coutinho P."/>
            <person name="Dacks J.B."/>
            <person name="Durnford D.G."/>
            <person name="Fast N.M."/>
            <person name="Green B.R."/>
            <person name="Grisdale C."/>
            <person name="Hempe F."/>
            <person name="Henrissat B."/>
            <person name="Hoppner M.P."/>
            <person name="Ishida K.-I."/>
            <person name="Kim E."/>
            <person name="Koreny L."/>
            <person name="Kroth P.G."/>
            <person name="Liu Y."/>
            <person name="Malik S.-B."/>
            <person name="Maier U.G."/>
            <person name="McRose D."/>
            <person name="Mock T."/>
            <person name="Neilson J.A."/>
            <person name="Onodera N.T."/>
            <person name="Poole A.M."/>
            <person name="Pritham E.J."/>
            <person name="Richards T.A."/>
            <person name="Rocap G."/>
            <person name="Roy S.W."/>
            <person name="Sarai C."/>
            <person name="Schaack S."/>
            <person name="Shirato S."/>
            <person name="Slamovits C.H."/>
            <person name="Spencer D.F."/>
            <person name="Suzuki S."/>
            <person name="Worden A.Z."/>
            <person name="Zauner S."/>
            <person name="Barry K."/>
            <person name="Bell C."/>
            <person name="Bharti A.K."/>
            <person name="Crow J.A."/>
            <person name="Grimwood J."/>
            <person name="Kramer R."/>
            <person name="Lindquist E."/>
            <person name="Lucas S."/>
            <person name="Salamov A."/>
            <person name="McFadden G.I."/>
            <person name="Lane C.E."/>
            <person name="Keeling P.J."/>
            <person name="Gray M.W."/>
            <person name="Grigoriev I.V."/>
            <person name="Archibald J.M."/>
        </authorList>
    </citation>
    <scope>NUCLEOTIDE SEQUENCE</scope>
    <source>
        <strain evidence="11">CCMP2712</strain>
    </source>
</reference>
<dbReference type="PANTHER" id="PTHR10994:SF193">
    <property type="entry name" value="RETICULON-LIKE PROTEIN"/>
    <property type="match status" value="1"/>
</dbReference>
<evidence type="ECO:0000256" key="2">
    <source>
        <dbReference type="ARBA" id="ARBA00022692"/>
    </source>
</evidence>
<feature type="domain" description="Reticulon" evidence="8">
    <location>
        <begin position="21"/>
        <end position="208"/>
    </location>
</feature>
<dbReference type="GO" id="GO:0005789">
    <property type="term" value="C:endoplasmic reticulum membrane"/>
    <property type="evidence" value="ECO:0007669"/>
    <property type="project" value="UniProtKB-SubCell"/>
</dbReference>
<evidence type="ECO:0000256" key="5">
    <source>
        <dbReference type="ARBA" id="ARBA00023136"/>
    </source>
</evidence>
<dbReference type="PaxDb" id="55529-EKX35223"/>
<evidence type="ECO:0000313" key="11">
    <source>
        <dbReference type="Proteomes" id="UP000011087"/>
    </source>
</evidence>
<evidence type="ECO:0000256" key="4">
    <source>
        <dbReference type="ARBA" id="ARBA00022989"/>
    </source>
</evidence>
<feature type="region of interest" description="Disordered" evidence="7">
    <location>
        <begin position="192"/>
        <end position="227"/>
    </location>
</feature>
<protein>
    <recommendedName>
        <fullName evidence="6">Reticulon-like protein</fullName>
    </recommendedName>
</protein>
<keyword evidence="3 6" id="KW-0256">Endoplasmic reticulum</keyword>
<accession>L1IG51</accession>
<feature type="transmembrane region" description="Helical" evidence="6">
    <location>
        <begin position="58"/>
        <end position="76"/>
    </location>
</feature>
<sequence>MAEVIDFTKRRTVVPDFMRPALDVLLWRDKWASGKVFVGGLAVYGAIFVYGYSLLSLFSIFLCLHVVISVLINLLLRWRGRASDARSPPPQISPEFVSSLCEHVNCKIAQYFDMLQLLDIVSAASVCIVLYILYRLGLIFSDATLMLIGYLLAFSLPSVYVKYERQVEDAVSKVRSRMQQVSDAIYNSIPRADTLKKDERNKEERKKEERKIEKEADKEATKSEKQE</sequence>
<dbReference type="GO" id="GO:0009617">
    <property type="term" value="P:response to bacterium"/>
    <property type="evidence" value="ECO:0007669"/>
    <property type="project" value="InterPro"/>
</dbReference>
<keyword evidence="4 6" id="KW-1133">Transmembrane helix</keyword>
<reference evidence="9 11" key="1">
    <citation type="journal article" date="2012" name="Nature">
        <title>Algal genomes reveal evolutionary mosaicism and the fate of nucleomorphs.</title>
        <authorList>
            <consortium name="DOE Joint Genome Institute"/>
            <person name="Curtis B.A."/>
            <person name="Tanifuji G."/>
            <person name="Burki F."/>
            <person name="Gruber A."/>
            <person name="Irimia M."/>
            <person name="Maruyama S."/>
            <person name="Arias M.C."/>
            <person name="Ball S.G."/>
            <person name="Gile G.H."/>
            <person name="Hirakawa Y."/>
            <person name="Hopkins J.F."/>
            <person name="Kuo A."/>
            <person name="Rensing S.A."/>
            <person name="Schmutz J."/>
            <person name="Symeonidi A."/>
            <person name="Elias M."/>
            <person name="Eveleigh R.J."/>
            <person name="Herman E.K."/>
            <person name="Klute M.J."/>
            <person name="Nakayama T."/>
            <person name="Obornik M."/>
            <person name="Reyes-Prieto A."/>
            <person name="Armbrust E.V."/>
            <person name="Aves S.J."/>
            <person name="Beiko R.G."/>
            <person name="Coutinho P."/>
            <person name="Dacks J.B."/>
            <person name="Durnford D.G."/>
            <person name="Fast N.M."/>
            <person name="Green B.R."/>
            <person name="Grisdale C.J."/>
            <person name="Hempel F."/>
            <person name="Henrissat B."/>
            <person name="Hoppner M.P."/>
            <person name="Ishida K."/>
            <person name="Kim E."/>
            <person name="Koreny L."/>
            <person name="Kroth P.G."/>
            <person name="Liu Y."/>
            <person name="Malik S.B."/>
            <person name="Maier U.G."/>
            <person name="McRose D."/>
            <person name="Mock T."/>
            <person name="Neilson J.A."/>
            <person name="Onodera N.T."/>
            <person name="Poole A.M."/>
            <person name="Pritham E.J."/>
            <person name="Richards T.A."/>
            <person name="Rocap G."/>
            <person name="Roy S.W."/>
            <person name="Sarai C."/>
            <person name="Schaack S."/>
            <person name="Shirato S."/>
            <person name="Slamovits C.H."/>
            <person name="Spencer D.F."/>
            <person name="Suzuki S."/>
            <person name="Worden A.Z."/>
            <person name="Zauner S."/>
            <person name="Barry K."/>
            <person name="Bell C."/>
            <person name="Bharti A.K."/>
            <person name="Crow J.A."/>
            <person name="Grimwood J."/>
            <person name="Kramer R."/>
            <person name="Lindquist E."/>
            <person name="Lucas S."/>
            <person name="Salamov A."/>
            <person name="McFadden G.I."/>
            <person name="Lane C.E."/>
            <person name="Keeling P.J."/>
            <person name="Gray M.W."/>
            <person name="Grigoriev I.V."/>
            <person name="Archibald J.M."/>
        </authorList>
    </citation>
    <scope>NUCLEOTIDE SEQUENCE</scope>
    <source>
        <strain evidence="9 11">CCMP2712</strain>
    </source>
</reference>
<dbReference type="eggNOG" id="KOG1792">
    <property type="taxonomic scope" value="Eukaryota"/>
</dbReference>
<dbReference type="AlphaFoldDB" id="L1IG51"/>
<proteinExistence type="predicted"/>
<dbReference type="PROSITE" id="PS50845">
    <property type="entry name" value="RETICULON"/>
    <property type="match status" value="1"/>
</dbReference>
<dbReference type="InterPro" id="IPR045064">
    <property type="entry name" value="Reticulon-like"/>
</dbReference>
<evidence type="ECO:0000313" key="9">
    <source>
        <dbReference type="EMBL" id="EKX35223.1"/>
    </source>
</evidence>